<feature type="transmembrane region" description="Helical" evidence="6">
    <location>
        <begin position="83"/>
        <end position="107"/>
    </location>
</feature>
<keyword evidence="5 6" id="KW-0472">Membrane</keyword>
<feature type="transmembrane region" description="Helical" evidence="6">
    <location>
        <begin position="51"/>
        <end position="71"/>
    </location>
</feature>
<gene>
    <name evidence="8" type="ORF">ACFQ03_01415</name>
</gene>
<dbReference type="Proteomes" id="UP001597120">
    <property type="component" value="Unassembled WGS sequence"/>
</dbReference>
<feature type="transmembrane region" description="Helical" evidence="6">
    <location>
        <begin position="12"/>
        <end position="31"/>
    </location>
</feature>
<protein>
    <submittedName>
        <fullName evidence="8">YitT family protein</fullName>
    </submittedName>
</protein>
<evidence type="ECO:0000256" key="5">
    <source>
        <dbReference type="ARBA" id="ARBA00023136"/>
    </source>
</evidence>
<feature type="domain" description="DUF2179" evidence="7">
    <location>
        <begin position="227"/>
        <end position="281"/>
    </location>
</feature>
<evidence type="ECO:0000259" key="7">
    <source>
        <dbReference type="Pfam" id="PF10035"/>
    </source>
</evidence>
<keyword evidence="4 6" id="KW-1133">Transmembrane helix</keyword>
<evidence type="ECO:0000313" key="9">
    <source>
        <dbReference type="Proteomes" id="UP001597120"/>
    </source>
</evidence>
<comment type="subcellular location">
    <subcellularLocation>
        <location evidence="1">Cell membrane</location>
        <topology evidence="1">Multi-pass membrane protein</topology>
    </subcellularLocation>
</comment>
<comment type="caution">
    <text evidence="8">The sequence shown here is derived from an EMBL/GenBank/DDBJ whole genome shotgun (WGS) entry which is preliminary data.</text>
</comment>
<feature type="transmembrane region" description="Helical" evidence="6">
    <location>
        <begin position="180"/>
        <end position="198"/>
    </location>
</feature>
<evidence type="ECO:0000256" key="1">
    <source>
        <dbReference type="ARBA" id="ARBA00004651"/>
    </source>
</evidence>
<proteinExistence type="predicted"/>
<dbReference type="EMBL" id="JBHTIU010000003">
    <property type="protein sequence ID" value="MFD0867806.1"/>
    <property type="molecule type" value="Genomic_DNA"/>
</dbReference>
<keyword evidence="2" id="KW-1003">Cell membrane</keyword>
<evidence type="ECO:0000256" key="3">
    <source>
        <dbReference type="ARBA" id="ARBA00022692"/>
    </source>
</evidence>
<feature type="transmembrane region" description="Helical" evidence="6">
    <location>
        <begin position="153"/>
        <end position="174"/>
    </location>
</feature>
<reference evidence="9" key="1">
    <citation type="journal article" date="2019" name="Int. J. Syst. Evol. Microbiol.">
        <title>The Global Catalogue of Microorganisms (GCM) 10K type strain sequencing project: providing services to taxonomists for standard genome sequencing and annotation.</title>
        <authorList>
            <consortium name="The Broad Institute Genomics Platform"/>
            <consortium name="The Broad Institute Genome Sequencing Center for Infectious Disease"/>
            <person name="Wu L."/>
            <person name="Ma J."/>
        </authorList>
    </citation>
    <scope>NUCLEOTIDE SEQUENCE [LARGE SCALE GENOMIC DNA]</scope>
    <source>
        <strain evidence="9">CCUG 57263</strain>
    </source>
</reference>
<dbReference type="InterPro" id="IPR019264">
    <property type="entry name" value="DUF2179"/>
</dbReference>
<accession>A0ABW3D4G5</accession>
<dbReference type="Gene3D" id="3.30.70.120">
    <property type="match status" value="1"/>
</dbReference>
<evidence type="ECO:0000256" key="6">
    <source>
        <dbReference type="SAM" id="Phobius"/>
    </source>
</evidence>
<sequence>MTNKYLTLYRNIIPIMLGTAVYAFGLHYFVIPNELMEGGMTGVSLLINYALGIPPSLTTLVLNVPLFLIGWRVFGNQAMALTVLGTLFLSFFLWTMEMLIGYGWIIPLAGEDYFLVTLYAGVTLGAGLGVVFRFGGTTGGSDILARIINKRKGWSMGQIILAIDVLVIGSSLLYIPKEKVLYTIVVVFIASKMIDFVTEGAYAAKAFTIVTENGELLAHRVTSELERGVTIFPAKGAYSRKDKEVLYCVVARQEARRLKMIIRSVDPSAFIIIADVQDVLGEGFKEE</sequence>
<dbReference type="InterPro" id="IPR003740">
    <property type="entry name" value="YitT"/>
</dbReference>
<feature type="transmembrane region" description="Helical" evidence="6">
    <location>
        <begin position="113"/>
        <end position="132"/>
    </location>
</feature>
<dbReference type="InterPro" id="IPR015867">
    <property type="entry name" value="N-reg_PII/ATP_PRibTrfase_C"/>
</dbReference>
<dbReference type="PIRSF" id="PIRSF006483">
    <property type="entry name" value="Membrane_protein_YitT"/>
    <property type="match status" value="1"/>
</dbReference>
<dbReference type="Pfam" id="PF10035">
    <property type="entry name" value="DUF2179"/>
    <property type="match status" value="1"/>
</dbReference>
<evidence type="ECO:0000313" key="8">
    <source>
        <dbReference type="EMBL" id="MFD0867806.1"/>
    </source>
</evidence>
<dbReference type="RefSeq" id="WP_379285601.1">
    <property type="nucleotide sequence ID" value="NZ_JBHTIU010000003.1"/>
</dbReference>
<evidence type="ECO:0000256" key="4">
    <source>
        <dbReference type="ARBA" id="ARBA00022989"/>
    </source>
</evidence>
<keyword evidence="9" id="KW-1185">Reference proteome</keyword>
<dbReference type="PANTHER" id="PTHR33545:SF10">
    <property type="entry name" value="UPF0750 MEMBRANE PROTEIN YPJC"/>
    <property type="match status" value="1"/>
</dbReference>
<organism evidence="8 9">
    <name type="scientific">Paenibacillus residui</name>
    <dbReference type="NCBI Taxonomy" id="629724"/>
    <lineage>
        <taxon>Bacteria</taxon>
        <taxon>Bacillati</taxon>
        <taxon>Bacillota</taxon>
        <taxon>Bacilli</taxon>
        <taxon>Bacillales</taxon>
        <taxon>Paenibacillaceae</taxon>
        <taxon>Paenibacillus</taxon>
    </lineage>
</organism>
<dbReference type="PANTHER" id="PTHR33545">
    <property type="entry name" value="UPF0750 MEMBRANE PROTEIN YITT-RELATED"/>
    <property type="match status" value="1"/>
</dbReference>
<evidence type="ECO:0000256" key="2">
    <source>
        <dbReference type="ARBA" id="ARBA00022475"/>
    </source>
</evidence>
<keyword evidence="3 6" id="KW-0812">Transmembrane</keyword>
<name>A0ABW3D4G5_9BACL</name>
<dbReference type="InterPro" id="IPR051461">
    <property type="entry name" value="UPF0750_membrane"/>
</dbReference>
<dbReference type="Pfam" id="PF02588">
    <property type="entry name" value="YitT_membrane"/>
    <property type="match status" value="1"/>
</dbReference>
<dbReference type="CDD" id="cd16380">
    <property type="entry name" value="YitT_C"/>
    <property type="match status" value="1"/>
</dbReference>